<feature type="transmembrane region" description="Helical" evidence="1">
    <location>
        <begin position="24"/>
        <end position="44"/>
    </location>
</feature>
<comment type="caution">
    <text evidence="2">The sequence shown here is derived from an EMBL/GenBank/DDBJ whole genome shotgun (WGS) entry which is preliminary data.</text>
</comment>
<dbReference type="RefSeq" id="WP_238803994.1">
    <property type="nucleotide sequence ID" value="NZ_CAKLPY010000001.1"/>
</dbReference>
<proteinExistence type="predicted"/>
<keyword evidence="3" id="KW-1185">Reference proteome</keyword>
<dbReference type="EMBL" id="CAKLPY010000001">
    <property type="protein sequence ID" value="CAH0994245.1"/>
    <property type="molecule type" value="Genomic_DNA"/>
</dbReference>
<keyword evidence="1" id="KW-0812">Transmembrane</keyword>
<evidence type="ECO:0000313" key="3">
    <source>
        <dbReference type="Proteomes" id="UP000837932"/>
    </source>
</evidence>
<accession>A0ABN8ENR4</accession>
<evidence type="ECO:0000256" key="1">
    <source>
        <dbReference type="SAM" id="Phobius"/>
    </source>
</evidence>
<protein>
    <recommendedName>
        <fullName evidence="4">Gliding motility-associated C-terminal domain-containing protein</fullName>
    </recommendedName>
</protein>
<gene>
    <name evidence="2" type="ORF">EMA8858_00354</name>
</gene>
<dbReference type="Proteomes" id="UP000837932">
    <property type="component" value="Unassembled WGS sequence"/>
</dbReference>
<keyword evidence="1" id="KW-1133">Transmembrane helix</keyword>
<evidence type="ECO:0000313" key="2">
    <source>
        <dbReference type="EMBL" id="CAH0994245.1"/>
    </source>
</evidence>
<sequence>MKSPYNFYFKLYLLRNWQWLGDKYLFLFVYFFYSIPTFASYIVGGTIGLEQINNIPGRYNIDLTLIIDLNATTTNTQNRLQTNSFIFARIFRKSDNIKMADFTLPYSNQFDVAFTDYPTCSKLRDVKQRAYNYKLLTTLDPNIYDDPQGYYLVWERCCRNDDIDNIQSAPEASMVLYAEFPSLKQHPQYSSPVFSLTKNEYICLNKSFNFKINSTDADNDQLKFKLVTPINGNNKNQVGLADIIVVAGPYPLITWLAGLSATNSIPGEIPLKIDETTGVLEVKPNKTGLYLFAVECAEFRNGVQIGFSRLEFQFPVVDCSKNTPSIPIITNEGIAAKDLEVCNGKTVGLETAANSAWFFQWQKDGVNLPSATSNKLDTKEAGVYKVIKSLKNVCANDTVSSEVTLALCDSGLQIYVPTAFSPNQDGLNDELVVIGRSLDTFHLLVYNKWGEVVFESDDINKTWNGGWRNDINQPVPVGQYVLKIKAVFTNTEKVDRQTSVIVLR</sequence>
<name>A0ABN8ENR4_9BACT</name>
<evidence type="ECO:0008006" key="4">
    <source>
        <dbReference type="Google" id="ProtNLM"/>
    </source>
</evidence>
<organism evidence="2 3">
    <name type="scientific">Emticicia aquatica</name>
    <dbReference type="NCBI Taxonomy" id="1681835"/>
    <lineage>
        <taxon>Bacteria</taxon>
        <taxon>Pseudomonadati</taxon>
        <taxon>Bacteroidota</taxon>
        <taxon>Cytophagia</taxon>
        <taxon>Cytophagales</taxon>
        <taxon>Leadbetterellaceae</taxon>
        <taxon>Emticicia</taxon>
    </lineage>
</organism>
<keyword evidence="1" id="KW-0472">Membrane</keyword>
<reference evidence="2" key="1">
    <citation type="submission" date="2021-12" db="EMBL/GenBank/DDBJ databases">
        <authorList>
            <person name="Rodrigo-Torres L."/>
            <person name="Arahal R. D."/>
            <person name="Lucena T."/>
        </authorList>
    </citation>
    <scope>NUCLEOTIDE SEQUENCE</scope>
    <source>
        <strain evidence="2">CECT 8858</strain>
    </source>
</reference>
<dbReference type="Pfam" id="PF13585">
    <property type="entry name" value="CHU_C"/>
    <property type="match status" value="1"/>
</dbReference>